<dbReference type="RefSeq" id="WP_045960490.1">
    <property type="nucleotide sequence ID" value="NZ_JMTK01000001.1"/>
</dbReference>
<protein>
    <submittedName>
        <fullName evidence="2">Uncharacterized protein</fullName>
    </submittedName>
</protein>
<organism evidence="2 3">
    <name type="scientific">Candidatus Liberibacter solanacearum</name>
    <dbReference type="NCBI Taxonomy" id="556287"/>
    <lineage>
        <taxon>Bacteria</taxon>
        <taxon>Pseudomonadati</taxon>
        <taxon>Pseudomonadota</taxon>
        <taxon>Alphaproteobacteria</taxon>
        <taxon>Hyphomicrobiales</taxon>
        <taxon>Rhizobiaceae</taxon>
        <taxon>Liberibacter</taxon>
    </lineage>
</organism>
<accession>A0A0F4VMG5</accession>
<dbReference type="Proteomes" id="UP000033731">
    <property type="component" value="Unassembled WGS sequence"/>
</dbReference>
<sequence>MKASRPLILESSLLCYLLFAQGCSHNHLEMAGNGSQQKTIEYRPNKSVRTTGLLKGQKKMSEMTVEESRKVLQDAEQVLAETKSAVESAKKKFLTLEEMLVADAKVRTAYHSVRLIPASLFVAGNDIGERYNKLILDLVDTRNKLITVIDTEVYSATHDFIKRTGKTETKLRSNLESIVKVIDRYPSPDLVKLKDSIAGKLEAVKQVSVEPVEPAIKRIKEELKDVPNFIDKAQDARKKKLFDDSYKWKMRISEVAERAAALFKSQYDALTKVEGNTSSTLYHFIENERKVSGVNGYYNHEHDLSTKEEEEWIKSLNLNDKVAKAREIITDAEQDIVRARALDAKGDSVESYILYDRARFSLARSTSYTAGLSISEIGESTSSKQDNLRDETDKYTSSYQSKFQEQDALFTRGIAKRLRTIEASLKEAEVLAKKAEGVLKYYHPMRVAGLVKQASRKDYDRPNVKVSANGEVSPYNKGDELKSGDRIGYSYVSYAELPRIDTGETFNGLSSKKRRVHEASVRVINTSNLEVGTSFNKMKFVKDLIGEAKTGEFDLPIAGDFTTDDSLCIRQTTPASGIITSVISHFKLGG</sequence>
<gene>
    <name evidence="2" type="ORF">DJ66_0260</name>
</gene>
<proteinExistence type="predicted"/>
<name>A0A0F4VMG5_9HYPH</name>
<dbReference type="PROSITE" id="PS51257">
    <property type="entry name" value="PROKAR_LIPOPROTEIN"/>
    <property type="match status" value="1"/>
</dbReference>
<dbReference type="EMBL" id="JMTK01000001">
    <property type="protein sequence ID" value="KJZ82651.1"/>
    <property type="molecule type" value="Genomic_DNA"/>
</dbReference>
<dbReference type="PATRIC" id="fig|556287.8.peg.239"/>
<comment type="caution">
    <text evidence="2">The sequence shown here is derived from an EMBL/GenBank/DDBJ whole genome shotgun (WGS) entry which is preliminary data.</text>
</comment>
<keyword evidence="1" id="KW-0175">Coiled coil</keyword>
<evidence type="ECO:0000313" key="3">
    <source>
        <dbReference type="Proteomes" id="UP000033731"/>
    </source>
</evidence>
<dbReference type="AlphaFoldDB" id="A0A0F4VMG5"/>
<evidence type="ECO:0000313" key="2">
    <source>
        <dbReference type="EMBL" id="KJZ82651.1"/>
    </source>
</evidence>
<feature type="coiled-coil region" evidence="1">
    <location>
        <begin position="315"/>
        <end position="342"/>
    </location>
</feature>
<evidence type="ECO:0000256" key="1">
    <source>
        <dbReference type="SAM" id="Coils"/>
    </source>
</evidence>
<keyword evidence="3" id="KW-1185">Reference proteome</keyword>
<feature type="coiled-coil region" evidence="1">
    <location>
        <begin position="65"/>
        <end position="92"/>
    </location>
</feature>
<reference evidence="2 3" key="1">
    <citation type="journal article" date="2015" name="Phytopathology">
        <title>Genomes of Candidatus Liberibacter solanacearum haplotype A from New Zealand and the USA suggest significant genome plasticity in the species.</title>
        <authorList>
            <person name="Thompson S.M."/>
            <person name="Johnson C.P."/>
            <person name="Lu A.Y."/>
            <person name="Frampton R.A."/>
            <person name="Sullivan K.L."/>
            <person name="Fiers M.W."/>
            <person name="Crowhurst R.N."/>
            <person name="Pitman A.R."/>
            <person name="Scott I."/>
            <person name="Gudmestad N.C."/>
            <person name="Smith G.R."/>
        </authorList>
    </citation>
    <scope>NUCLEOTIDE SEQUENCE [LARGE SCALE GENOMIC DNA]</scope>
    <source>
        <strain evidence="2 3">LsoNZ1</strain>
    </source>
</reference>